<protein>
    <submittedName>
        <fullName evidence="2">Uncharacterized protein</fullName>
    </submittedName>
</protein>
<evidence type="ECO:0000256" key="1">
    <source>
        <dbReference type="SAM" id="MobiDB-lite"/>
    </source>
</evidence>
<evidence type="ECO:0000313" key="3">
    <source>
        <dbReference type="Proteomes" id="UP000236333"/>
    </source>
</evidence>
<organism evidence="2 3">
    <name type="scientific">Tetrabaena socialis</name>
    <dbReference type="NCBI Taxonomy" id="47790"/>
    <lineage>
        <taxon>Eukaryota</taxon>
        <taxon>Viridiplantae</taxon>
        <taxon>Chlorophyta</taxon>
        <taxon>core chlorophytes</taxon>
        <taxon>Chlorophyceae</taxon>
        <taxon>CS clade</taxon>
        <taxon>Chlamydomonadales</taxon>
        <taxon>Tetrabaenaceae</taxon>
        <taxon>Tetrabaena</taxon>
    </lineage>
</organism>
<dbReference type="Proteomes" id="UP000236333">
    <property type="component" value="Unassembled WGS sequence"/>
</dbReference>
<sequence length="23" mass="3002">MATRGERRRRPRRSRTRRLMWCL</sequence>
<proteinExistence type="predicted"/>
<dbReference type="EMBL" id="PGGS01003158">
    <property type="protein sequence ID" value="PNG99351.1"/>
    <property type="molecule type" value="Genomic_DNA"/>
</dbReference>
<comment type="caution">
    <text evidence="2">The sequence shown here is derived from an EMBL/GenBank/DDBJ whole genome shotgun (WGS) entry which is preliminary data.</text>
</comment>
<keyword evidence="3" id="KW-1185">Reference proteome</keyword>
<feature type="region of interest" description="Disordered" evidence="1">
    <location>
        <begin position="1"/>
        <end position="23"/>
    </location>
</feature>
<accession>A0A2J7ZGF2</accession>
<gene>
    <name evidence="2" type="ORF">TSOC_014874</name>
</gene>
<reference evidence="2 3" key="1">
    <citation type="journal article" date="2017" name="Mol. Biol. Evol.">
        <title>The 4-celled Tetrabaena socialis nuclear genome reveals the essential components for genetic control of cell number at the origin of multicellularity in the volvocine lineage.</title>
        <authorList>
            <person name="Featherston J."/>
            <person name="Arakaki Y."/>
            <person name="Hanschen E.R."/>
            <person name="Ferris P.J."/>
            <person name="Michod R.E."/>
            <person name="Olson B.J.S.C."/>
            <person name="Nozaki H."/>
            <person name="Durand P.M."/>
        </authorList>
    </citation>
    <scope>NUCLEOTIDE SEQUENCE [LARGE SCALE GENOMIC DNA]</scope>
    <source>
        <strain evidence="2 3">NIES-571</strain>
    </source>
</reference>
<name>A0A2J7ZGF2_9CHLO</name>
<dbReference type="AlphaFoldDB" id="A0A2J7ZGF2"/>
<evidence type="ECO:0000313" key="2">
    <source>
        <dbReference type="EMBL" id="PNG99351.1"/>
    </source>
</evidence>